<organism evidence="2 3">
    <name type="scientific">Pontibacterium sinense</name>
    <dbReference type="NCBI Taxonomy" id="2781979"/>
    <lineage>
        <taxon>Bacteria</taxon>
        <taxon>Pseudomonadati</taxon>
        <taxon>Pseudomonadota</taxon>
        <taxon>Gammaproteobacteria</taxon>
        <taxon>Oceanospirillales</taxon>
        <taxon>Oceanospirillaceae</taxon>
        <taxon>Pontibacterium</taxon>
    </lineage>
</organism>
<feature type="domain" description="Cyclic nucleotide-binding" evidence="1">
    <location>
        <begin position="23"/>
        <end position="124"/>
    </location>
</feature>
<evidence type="ECO:0000313" key="3">
    <source>
        <dbReference type="Proteomes" id="UP000640333"/>
    </source>
</evidence>
<name>A0A8J7K810_9GAMM</name>
<comment type="caution">
    <text evidence="2">The sequence shown here is derived from an EMBL/GenBank/DDBJ whole genome shotgun (WGS) entry which is preliminary data.</text>
</comment>
<dbReference type="InterPro" id="IPR000595">
    <property type="entry name" value="cNMP-bd_dom"/>
</dbReference>
<dbReference type="Proteomes" id="UP000640333">
    <property type="component" value="Unassembled WGS sequence"/>
</dbReference>
<evidence type="ECO:0000259" key="1">
    <source>
        <dbReference type="PROSITE" id="PS50042"/>
    </source>
</evidence>
<sequence>MLQLSDSQVINRYPHENCQELSMFGALSRDSVDFLFSQGRVLDCSPGTVLFGRGERSDQFYILLSGRVAYYRCEGDEQVYIRSFKSGEQIGFSGMIGLQSRVGMGVVEQHTTVLEISCELFHQVCDRFPADFVIFLINMTREMSREITDLDAICSRLNTQAQHAVTL</sequence>
<keyword evidence="3" id="KW-1185">Reference proteome</keyword>
<dbReference type="Pfam" id="PF00027">
    <property type="entry name" value="cNMP_binding"/>
    <property type="match status" value="1"/>
</dbReference>
<dbReference type="SMART" id="SM00100">
    <property type="entry name" value="cNMP"/>
    <property type="match status" value="1"/>
</dbReference>
<dbReference type="Gene3D" id="2.60.120.10">
    <property type="entry name" value="Jelly Rolls"/>
    <property type="match status" value="1"/>
</dbReference>
<dbReference type="CDD" id="cd00038">
    <property type="entry name" value="CAP_ED"/>
    <property type="match status" value="1"/>
</dbReference>
<dbReference type="InterPro" id="IPR014710">
    <property type="entry name" value="RmlC-like_jellyroll"/>
</dbReference>
<proteinExistence type="predicted"/>
<evidence type="ECO:0000313" key="2">
    <source>
        <dbReference type="EMBL" id="MBE9398966.1"/>
    </source>
</evidence>
<dbReference type="EMBL" id="JADEYS010000020">
    <property type="protein sequence ID" value="MBE9398966.1"/>
    <property type="molecule type" value="Genomic_DNA"/>
</dbReference>
<accession>A0A8J7K810</accession>
<dbReference type="RefSeq" id="WP_193954661.1">
    <property type="nucleotide sequence ID" value="NZ_JADEYS010000020.1"/>
</dbReference>
<dbReference type="AlphaFoldDB" id="A0A8J7K810"/>
<dbReference type="PROSITE" id="PS50042">
    <property type="entry name" value="CNMP_BINDING_3"/>
    <property type="match status" value="1"/>
</dbReference>
<gene>
    <name evidence="2" type="ORF">IOQ59_17030</name>
</gene>
<reference evidence="2" key="1">
    <citation type="submission" date="2020-10" db="EMBL/GenBank/DDBJ databases">
        <title>Bacterium isolated from coastal waters sediment.</title>
        <authorList>
            <person name="Chen R.-J."/>
            <person name="Lu D.-C."/>
            <person name="Zhu K.-L."/>
            <person name="Du Z.-J."/>
        </authorList>
    </citation>
    <scope>NUCLEOTIDE SEQUENCE</scope>
    <source>
        <strain evidence="2">N1Y112</strain>
    </source>
</reference>
<dbReference type="InterPro" id="IPR018490">
    <property type="entry name" value="cNMP-bd_dom_sf"/>
</dbReference>
<protein>
    <submittedName>
        <fullName evidence="2">Cyclic nucleotide-binding domain-containing protein</fullName>
    </submittedName>
</protein>
<dbReference type="SUPFAM" id="SSF51206">
    <property type="entry name" value="cAMP-binding domain-like"/>
    <property type="match status" value="1"/>
</dbReference>